<feature type="compositionally biased region" description="Basic and acidic residues" evidence="3">
    <location>
        <begin position="327"/>
        <end position="337"/>
    </location>
</feature>
<dbReference type="EMBL" id="CAKOFQ010007941">
    <property type="protein sequence ID" value="CAH2010080.1"/>
    <property type="molecule type" value="Genomic_DNA"/>
</dbReference>
<dbReference type="OrthoDB" id="19311at2759"/>
<sequence>MFTKRNLVDIKKSTSKLQDPKKDVATRVKHLKIILENVDIAEAKGLFEANFSHIYNVLYESFVQTEGNLRQRELSFHLVHKAHKEELECTLWILEQVLCLLPELIHRRWQLHSLGRMLGKLLHLGNAIKLRRQGIRYFLMWYQALNENAPQYVHHMFASIVPGFYPPAPPYNPPLSPPDPHQPVGPSELLPLLPPSSGERPPDHPGRFYLEALLEYMVHTTVKLEWQDKAAYHHRCFNFVLEKFKMYYLPKICPNFCQETSLYRPNLELPVMRRLDSENEAVHCRVSLIMWVTNYMHQAKKNNEGGGAGPPQNQQFQPSPQQQHYHPTHEEESHDSAHPSLDSTISIQTNKTTTDEELAAQIVREVLCSTRDNVDFIHELYRQALLLNFTHVVAIRKIIAVYKDLIQGNVLEIPPYALELPEDMQRNPSDELNTDIVRPGRLRNDSYLGAIHKENLLVRAGMQNLFQLFMTHAANVFLLEINSHVPRMLEEQTDACKRVLNIYRYMVMNTRMDNNTWEQLLLVLLQITSLVLGENPPKKKASSLGGKLAPAIFQTLIVTWIKANLNVMISRELWDRFLHVLTSLTNWEELIKEWAKTLETLTRVLARHVYNLDLTDLPLDRLNEKTKRGRKGPTKTENNIPSNSNGQHSSVCRQDSSLPDGHCISKRSRAAIPRSYSETSLTLKRRSTLVKQEVVNNKNRRSRSLETLSAAIGAASQHDADSADCTRSPSPAPSSGLESTSVKDSPMQLDVLVGGGGSGDGHQDSDRGVVCGGTVRGWLPDVAVILWRRMLGALGDVNQISDPKLHAQVFDYLVKLTDTLIKISQNQGVSPDNMSTPQAPELVPPLTLVLPWCFGALTLPDTYEVGKLSALRLLCTITLNCDAKHRTYLPKFYWFLHSALTGPSKSAHNTCLKYLGPRFLSLQLPGSSLLLLDLIHACNTVLNNTEKLESTPRTEAVSILANLLTEPDDLSSISVLQPDQDLHAMMCPDIKEHVVSILLRTGKREPKGKARCIALSALGIFVYKELNNQTFHPKVADAINVLLLALKCTNKTIVQLTSDILFLLCDHAPLLWQHYPRLGSGVVRALCATLAAHSSDRALSAALLLCLGEWCMRLGPARLMEAEEYVQGGTKARCLLLRVFSVLYDIIVGVPVQTDTASDSAPHNNPTADDFDPDIQQDDLGSRPSSKGNGKDAAVLCARTVIAHLVTHLGHFPMAIGAARLSSLVAEHDDVPDLSADELSTSIFDAPNIQLFMLSKAVIASLIELPALDLPGGGITAGLSTADRQVRVLLRDLSGKSCWDASVLYRTPESLPRQTDEHDNAEVDVPSVMMRSNVFSAQPESLMVGVTPLHALPQRAMRHRPPNVLPDVSNAAPDMDQLDDLLQYIGHTSSECLENMSRKLNEPAPAPMSGDLENEAIASVISQRNIESEENRLAYQTDQIPVKPATRPCSRTDTKSVTSDSMNYQQQSFSSTTSQNAFQLCRLFFSQLGFAGWERRQQLHLLNKTERLLRELRNLDNQSCRETHKFAVIYVAPGQEDKNSILSNQGGSVAYEQFLSALAWEVELEAHTGFLGGLQRQGSTGLTAPYIATSFLEAVFHVATRMPSDTPEAVLSKIRHLGNDEVHVVWSEHNRDYRRDIIPTEFCDILIAIYPLGNNLNRVTVNCKADVPHFGVLFNEAIVESNVLAGLVRATAICASRAKRMTYQFYQQYYEERARSLETVVTKHKHSSTYEEFIARVYSPVSGLSGAYRSGGQHMSGNNTESSTSTSGNSSLANALLDSSHTHKVQQRSGDNKFRANEAVRTSWFNTSDVQTVESSISPRPMKRITSNLKNPRKSLKHETSVESPPESPQQMTRKK</sequence>
<feature type="region of interest" description="Disordered" evidence="3">
    <location>
        <begin position="300"/>
        <end position="342"/>
    </location>
</feature>
<name>A0A9P0MCT6_ACAOB</name>
<feature type="region of interest" description="Disordered" evidence="3">
    <location>
        <begin position="1156"/>
        <end position="1189"/>
    </location>
</feature>
<feature type="region of interest" description="Disordered" evidence="3">
    <location>
        <begin position="1810"/>
        <end position="1856"/>
    </location>
</feature>
<dbReference type="GO" id="GO:0051056">
    <property type="term" value="P:regulation of small GTPase mediated signal transduction"/>
    <property type="evidence" value="ECO:0007669"/>
    <property type="project" value="InterPro"/>
</dbReference>
<feature type="region of interest" description="Disordered" evidence="3">
    <location>
        <begin position="623"/>
        <end position="658"/>
    </location>
</feature>
<feature type="compositionally biased region" description="Low complexity" evidence="3">
    <location>
        <begin position="1756"/>
        <end position="1773"/>
    </location>
</feature>
<dbReference type="PROSITE" id="PS50085">
    <property type="entry name" value="RAPGAP"/>
    <property type="match status" value="1"/>
</dbReference>
<comment type="caution">
    <text evidence="5">The sequence shown here is derived from an EMBL/GenBank/DDBJ whole genome shotgun (WGS) entry which is preliminary data.</text>
</comment>
<evidence type="ECO:0000313" key="6">
    <source>
        <dbReference type="Proteomes" id="UP001152888"/>
    </source>
</evidence>
<accession>A0A9P0MCT6</accession>
<dbReference type="SUPFAM" id="SSF111347">
    <property type="entry name" value="Rap/Ran-GAP"/>
    <property type="match status" value="1"/>
</dbReference>
<dbReference type="Proteomes" id="UP001152888">
    <property type="component" value="Unassembled WGS sequence"/>
</dbReference>
<organism evidence="5 6">
    <name type="scientific">Acanthoscelides obtectus</name>
    <name type="common">Bean weevil</name>
    <name type="synonym">Bruchus obtectus</name>
    <dbReference type="NCBI Taxonomy" id="200917"/>
    <lineage>
        <taxon>Eukaryota</taxon>
        <taxon>Metazoa</taxon>
        <taxon>Ecdysozoa</taxon>
        <taxon>Arthropoda</taxon>
        <taxon>Hexapoda</taxon>
        <taxon>Insecta</taxon>
        <taxon>Pterygota</taxon>
        <taxon>Neoptera</taxon>
        <taxon>Endopterygota</taxon>
        <taxon>Coleoptera</taxon>
        <taxon>Polyphaga</taxon>
        <taxon>Cucujiformia</taxon>
        <taxon>Chrysomeloidea</taxon>
        <taxon>Chrysomelidae</taxon>
        <taxon>Bruchinae</taxon>
        <taxon>Bruchini</taxon>
        <taxon>Acanthoscelides</taxon>
    </lineage>
</organism>
<dbReference type="Pfam" id="PF20412">
    <property type="entry name" value="RALGAPB_N"/>
    <property type="match status" value="1"/>
</dbReference>
<dbReference type="InterPro" id="IPR000331">
    <property type="entry name" value="Rap/Ran_GAP_dom"/>
</dbReference>
<evidence type="ECO:0000256" key="2">
    <source>
        <dbReference type="ARBA" id="ARBA00022553"/>
    </source>
</evidence>
<evidence type="ECO:0000256" key="1">
    <source>
        <dbReference type="ARBA" id="ARBA00022468"/>
    </source>
</evidence>
<protein>
    <recommendedName>
        <fullName evidence="4">Rap-GAP domain-containing protein</fullName>
    </recommendedName>
</protein>
<keyword evidence="2" id="KW-0597">Phosphoprotein</keyword>
<dbReference type="GO" id="GO:0005737">
    <property type="term" value="C:cytoplasm"/>
    <property type="evidence" value="ECO:0007669"/>
    <property type="project" value="TreeGrafter"/>
</dbReference>
<evidence type="ECO:0000313" key="5">
    <source>
        <dbReference type="EMBL" id="CAH2010080.1"/>
    </source>
</evidence>
<proteinExistence type="predicted"/>
<dbReference type="InterPro" id="IPR027107">
    <property type="entry name" value="Tuberin/Ral-act_asu"/>
</dbReference>
<dbReference type="Gene3D" id="3.40.50.11210">
    <property type="entry name" value="Rap/Ran-GAP"/>
    <property type="match status" value="1"/>
</dbReference>
<feature type="compositionally biased region" description="Low complexity" evidence="3">
    <location>
        <begin position="310"/>
        <end position="323"/>
    </location>
</feature>
<feature type="region of interest" description="Disordered" evidence="3">
    <location>
        <begin position="1749"/>
        <end position="1773"/>
    </location>
</feature>
<keyword evidence="1" id="KW-0343">GTPase activation</keyword>
<dbReference type="InterPro" id="IPR046859">
    <property type="entry name" value="RGPA/RALGAPB_N"/>
</dbReference>
<feature type="compositionally biased region" description="Polar residues" evidence="3">
    <location>
        <begin position="637"/>
        <end position="657"/>
    </location>
</feature>
<feature type="compositionally biased region" description="Low complexity" evidence="3">
    <location>
        <begin position="184"/>
        <end position="199"/>
    </location>
</feature>
<feature type="domain" description="Rap-GAP" evidence="4">
    <location>
        <begin position="1512"/>
        <end position="1720"/>
    </location>
</feature>
<dbReference type="FunFam" id="3.40.50.11210:FF:000001">
    <property type="entry name" value="Ral GTPase-activating protein subunit alpha-1 isoform 1"/>
    <property type="match status" value="1"/>
</dbReference>
<dbReference type="PANTHER" id="PTHR10063:SF11">
    <property type="entry name" value="RHO GTPASE-ACTIVATING PROTEIN CG5521-RELATED"/>
    <property type="match status" value="1"/>
</dbReference>
<dbReference type="GO" id="GO:0005096">
    <property type="term" value="F:GTPase activator activity"/>
    <property type="evidence" value="ECO:0007669"/>
    <property type="project" value="UniProtKB-KW"/>
</dbReference>
<feature type="compositionally biased region" description="Polar residues" evidence="3">
    <location>
        <begin position="1156"/>
        <end position="1167"/>
    </location>
</feature>
<gene>
    <name evidence="5" type="ORF">ACAOBT_LOCUS31299</name>
</gene>
<feature type="region of interest" description="Disordered" evidence="3">
    <location>
        <begin position="175"/>
        <end position="200"/>
    </location>
</feature>
<feature type="region of interest" description="Disordered" evidence="3">
    <location>
        <begin position="712"/>
        <end position="767"/>
    </location>
</feature>
<dbReference type="PANTHER" id="PTHR10063">
    <property type="entry name" value="TUBERIN"/>
    <property type="match status" value="1"/>
</dbReference>
<dbReference type="SUPFAM" id="SSF48371">
    <property type="entry name" value="ARM repeat"/>
    <property type="match status" value="1"/>
</dbReference>
<dbReference type="InterPro" id="IPR016024">
    <property type="entry name" value="ARM-type_fold"/>
</dbReference>
<evidence type="ECO:0000259" key="4">
    <source>
        <dbReference type="PROSITE" id="PS50085"/>
    </source>
</evidence>
<dbReference type="Pfam" id="PF02145">
    <property type="entry name" value="Rap_GAP"/>
    <property type="match status" value="1"/>
</dbReference>
<dbReference type="GO" id="GO:0005634">
    <property type="term" value="C:nucleus"/>
    <property type="evidence" value="ECO:0007669"/>
    <property type="project" value="InterPro"/>
</dbReference>
<evidence type="ECO:0000256" key="3">
    <source>
        <dbReference type="SAM" id="MobiDB-lite"/>
    </source>
</evidence>
<reference evidence="5" key="1">
    <citation type="submission" date="2022-03" db="EMBL/GenBank/DDBJ databases">
        <authorList>
            <person name="Sayadi A."/>
        </authorList>
    </citation>
    <scope>NUCLEOTIDE SEQUENCE</scope>
</reference>
<keyword evidence="6" id="KW-1185">Reference proteome</keyword>
<dbReference type="InterPro" id="IPR035974">
    <property type="entry name" value="Rap/Ran-GAP_sf"/>
</dbReference>